<dbReference type="InterPro" id="IPR010987">
    <property type="entry name" value="Glutathione-S-Trfase_C-like"/>
</dbReference>
<name>A0A6C0U896_9GAMM</name>
<evidence type="ECO:0000259" key="1">
    <source>
        <dbReference type="PROSITE" id="PS50404"/>
    </source>
</evidence>
<proteinExistence type="predicted"/>
<dbReference type="EMBL" id="CP048711">
    <property type="protein sequence ID" value="QIB66715.1"/>
    <property type="molecule type" value="Genomic_DNA"/>
</dbReference>
<dbReference type="SFLD" id="SFLDS00019">
    <property type="entry name" value="Glutathione_Transferase_(cytos"/>
    <property type="match status" value="1"/>
</dbReference>
<organism evidence="3 4">
    <name type="scientific">Kineobactrum salinum</name>
    <dbReference type="NCBI Taxonomy" id="2708301"/>
    <lineage>
        <taxon>Bacteria</taxon>
        <taxon>Pseudomonadati</taxon>
        <taxon>Pseudomonadota</taxon>
        <taxon>Gammaproteobacteria</taxon>
        <taxon>Cellvibrionales</taxon>
        <taxon>Halieaceae</taxon>
        <taxon>Kineobactrum</taxon>
    </lineage>
</organism>
<dbReference type="SFLD" id="SFLDG00358">
    <property type="entry name" value="Main_(cytGST)"/>
    <property type="match status" value="1"/>
</dbReference>
<dbReference type="InterPro" id="IPR040079">
    <property type="entry name" value="Glutathione_S-Trfase"/>
</dbReference>
<dbReference type="RefSeq" id="WP_163496149.1">
    <property type="nucleotide sequence ID" value="NZ_CP048711.1"/>
</dbReference>
<dbReference type="PANTHER" id="PTHR44051">
    <property type="entry name" value="GLUTATHIONE S-TRANSFERASE-RELATED"/>
    <property type="match status" value="1"/>
</dbReference>
<dbReference type="SUPFAM" id="SSF52833">
    <property type="entry name" value="Thioredoxin-like"/>
    <property type="match status" value="1"/>
</dbReference>
<dbReference type="SFLD" id="SFLDG01150">
    <property type="entry name" value="Main.1:_Beta-like"/>
    <property type="match status" value="1"/>
</dbReference>
<dbReference type="GO" id="GO:0016740">
    <property type="term" value="F:transferase activity"/>
    <property type="evidence" value="ECO:0007669"/>
    <property type="project" value="UniProtKB-KW"/>
</dbReference>
<sequence length="203" mass="22504">MKDLTLYTNPYSRGRIARWMLEETGAPYDVKIMEYDGSIKAPEYLAINPMGKVPALVHGDTVVTETVAICAYLADQFPEKKLAPAVGSPERGSYYRWLFFVAGPLEMAMTARSQGWEIDQKAAQVVGCGLIGDTLATLEQALTGRDYLCGSQFTAADLVLGSYLGWNLLQQQIEPLPVFSRYVERLEAREAAKRANQLDGELE</sequence>
<dbReference type="Proteomes" id="UP000477680">
    <property type="component" value="Chromosome"/>
</dbReference>
<gene>
    <name evidence="3" type="ORF">G3T16_16250</name>
</gene>
<evidence type="ECO:0000313" key="4">
    <source>
        <dbReference type="Proteomes" id="UP000477680"/>
    </source>
</evidence>
<reference evidence="3 4" key="1">
    <citation type="submission" date="2020-02" db="EMBL/GenBank/DDBJ databases">
        <title>Genome sequencing for Kineobactrum sp. M2.</title>
        <authorList>
            <person name="Park S.-J."/>
        </authorList>
    </citation>
    <scope>NUCLEOTIDE SEQUENCE [LARGE SCALE GENOMIC DNA]</scope>
    <source>
        <strain evidence="3 4">M2</strain>
    </source>
</reference>
<evidence type="ECO:0000313" key="3">
    <source>
        <dbReference type="EMBL" id="QIB66715.1"/>
    </source>
</evidence>
<accession>A0A6C0U896</accession>
<dbReference type="PANTHER" id="PTHR44051:SF21">
    <property type="entry name" value="GLUTATHIONE S-TRANSFERASE FAMILY PROTEIN"/>
    <property type="match status" value="1"/>
</dbReference>
<dbReference type="CDD" id="cd03046">
    <property type="entry name" value="GST_N_GTT1_like"/>
    <property type="match status" value="1"/>
</dbReference>
<dbReference type="Pfam" id="PF02798">
    <property type="entry name" value="GST_N"/>
    <property type="match status" value="1"/>
</dbReference>
<dbReference type="SUPFAM" id="SSF47616">
    <property type="entry name" value="GST C-terminal domain-like"/>
    <property type="match status" value="1"/>
</dbReference>
<keyword evidence="3" id="KW-0808">Transferase</keyword>
<dbReference type="Gene3D" id="3.40.30.10">
    <property type="entry name" value="Glutaredoxin"/>
    <property type="match status" value="1"/>
</dbReference>
<dbReference type="InterPro" id="IPR036282">
    <property type="entry name" value="Glutathione-S-Trfase_C_sf"/>
</dbReference>
<dbReference type="InterPro" id="IPR036249">
    <property type="entry name" value="Thioredoxin-like_sf"/>
</dbReference>
<dbReference type="AlphaFoldDB" id="A0A6C0U896"/>
<dbReference type="Gene3D" id="1.20.1050.10">
    <property type="match status" value="1"/>
</dbReference>
<feature type="domain" description="GST N-terminal" evidence="1">
    <location>
        <begin position="1"/>
        <end position="81"/>
    </location>
</feature>
<dbReference type="InterPro" id="IPR004045">
    <property type="entry name" value="Glutathione_S-Trfase_N"/>
</dbReference>
<dbReference type="PROSITE" id="PS50405">
    <property type="entry name" value="GST_CTER"/>
    <property type="match status" value="1"/>
</dbReference>
<feature type="domain" description="GST C-terminal" evidence="2">
    <location>
        <begin position="87"/>
        <end position="203"/>
    </location>
</feature>
<dbReference type="PROSITE" id="PS50404">
    <property type="entry name" value="GST_NTER"/>
    <property type="match status" value="1"/>
</dbReference>
<dbReference type="Pfam" id="PF13410">
    <property type="entry name" value="GST_C_2"/>
    <property type="match status" value="1"/>
</dbReference>
<evidence type="ECO:0000259" key="2">
    <source>
        <dbReference type="PROSITE" id="PS50405"/>
    </source>
</evidence>
<protein>
    <submittedName>
        <fullName evidence="3">Glutathione S-transferase family protein</fullName>
    </submittedName>
</protein>
<keyword evidence="4" id="KW-1185">Reference proteome</keyword>
<dbReference type="CDD" id="cd03207">
    <property type="entry name" value="GST_C_8"/>
    <property type="match status" value="1"/>
</dbReference>
<dbReference type="KEGG" id="kim:G3T16_16250"/>